<dbReference type="GO" id="GO:0016491">
    <property type="term" value="F:oxidoreductase activity"/>
    <property type="evidence" value="ECO:0007669"/>
    <property type="project" value="UniProtKB-KW"/>
</dbReference>
<dbReference type="EMBL" id="JACHNC010000001">
    <property type="protein sequence ID" value="MBB4754000.1"/>
    <property type="molecule type" value="Genomic_DNA"/>
</dbReference>
<dbReference type="PRINTS" id="PR00081">
    <property type="entry name" value="GDHRDH"/>
</dbReference>
<dbReference type="EMBL" id="BOMP01000116">
    <property type="protein sequence ID" value="GIE44048.1"/>
    <property type="molecule type" value="Genomic_DNA"/>
</dbReference>
<dbReference type="InterPro" id="IPR050259">
    <property type="entry name" value="SDR"/>
</dbReference>
<reference evidence="4 5" key="1">
    <citation type="submission" date="2020-08" db="EMBL/GenBank/DDBJ databases">
        <title>Sequencing the genomes of 1000 actinobacteria strains.</title>
        <authorList>
            <person name="Klenk H.-P."/>
        </authorList>
    </citation>
    <scope>NUCLEOTIDE SEQUENCE [LARGE SCALE GENOMIC DNA]</scope>
    <source>
        <strain evidence="4 5">DSM 43150</strain>
    </source>
</reference>
<dbReference type="FunFam" id="3.40.50.720:FF:000084">
    <property type="entry name" value="Short-chain dehydrogenase reductase"/>
    <property type="match status" value="1"/>
</dbReference>
<evidence type="ECO:0000313" key="6">
    <source>
        <dbReference type="Proteomes" id="UP000631312"/>
    </source>
</evidence>
<evidence type="ECO:0000313" key="3">
    <source>
        <dbReference type="EMBL" id="GIE44048.1"/>
    </source>
</evidence>
<keyword evidence="6" id="KW-1185">Reference proteome</keyword>
<dbReference type="PANTHER" id="PTHR42879">
    <property type="entry name" value="3-OXOACYL-(ACYL-CARRIER-PROTEIN) REDUCTASE"/>
    <property type="match status" value="1"/>
</dbReference>
<organism evidence="4 5">
    <name type="scientific">Actinoplanes lobatus</name>
    <dbReference type="NCBI Taxonomy" id="113568"/>
    <lineage>
        <taxon>Bacteria</taxon>
        <taxon>Bacillati</taxon>
        <taxon>Actinomycetota</taxon>
        <taxon>Actinomycetes</taxon>
        <taxon>Micromonosporales</taxon>
        <taxon>Micromonosporaceae</taxon>
        <taxon>Actinoplanes</taxon>
    </lineage>
</organism>
<dbReference type="PRINTS" id="PR00080">
    <property type="entry name" value="SDRFAMILY"/>
</dbReference>
<comment type="caution">
    <text evidence="4">The sequence shown here is derived from an EMBL/GenBank/DDBJ whole genome shotgun (WGS) entry which is preliminary data.</text>
</comment>
<dbReference type="AlphaFoldDB" id="A0A7W7HNZ1"/>
<comment type="similarity">
    <text evidence="1">Belongs to the short-chain dehydrogenases/reductases (SDR) family.</text>
</comment>
<accession>A0A7W7HNZ1</accession>
<evidence type="ECO:0000256" key="2">
    <source>
        <dbReference type="ARBA" id="ARBA00023002"/>
    </source>
</evidence>
<evidence type="ECO:0000313" key="4">
    <source>
        <dbReference type="EMBL" id="MBB4754000.1"/>
    </source>
</evidence>
<name>A0A7W7HNZ1_9ACTN</name>
<dbReference type="Proteomes" id="UP000590511">
    <property type="component" value="Unassembled WGS sequence"/>
</dbReference>
<proteinExistence type="inferred from homology"/>
<dbReference type="PANTHER" id="PTHR42879:SF2">
    <property type="entry name" value="3-OXOACYL-[ACYL-CARRIER-PROTEIN] REDUCTASE FABG"/>
    <property type="match status" value="1"/>
</dbReference>
<dbReference type="RefSeq" id="WP_188125628.1">
    <property type="nucleotide sequence ID" value="NZ_BOMP01000116.1"/>
</dbReference>
<dbReference type="Gene3D" id="3.40.50.720">
    <property type="entry name" value="NAD(P)-binding Rossmann-like Domain"/>
    <property type="match status" value="1"/>
</dbReference>
<dbReference type="Pfam" id="PF13561">
    <property type="entry name" value="adh_short_C2"/>
    <property type="match status" value="1"/>
</dbReference>
<gene>
    <name evidence="3" type="ORF">Alo02nite_69460</name>
    <name evidence="4" type="ORF">BJ964_008161</name>
</gene>
<dbReference type="InterPro" id="IPR036291">
    <property type="entry name" value="NAD(P)-bd_dom_sf"/>
</dbReference>
<dbReference type="InterPro" id="IPR002347">
    <property type="entry name" value="SDR_fam"/>
</dbReference>
<evidence type="ECO:0000256" key="1">
    <source>
        <dbReference type="ARBA" id="ARBA00006484"/>
    </source>
</evidence>
<dbReference type="Proteomes" id="UP000631312">
    <property type="component" value="Unassembled WGS sequence"/>
</dbReference>
<keyword evidence="2" id="KW-0560">Oxidoreductase</keyword>
<dbReference type="SUPFAM" id="SSF51735">
    <property type="entry name" value="NAD(P)-binding Rossmann-fold domains"/>
    <property type="match status" value="1"/>
</dbReference>
<evidence type="ECO:0000313" key="5">
    <source>
        <dbReference type="Proteomes" id="UP000590511"/>
    </source>
</evidence>
<reference evidence="3 6" key="2">
    <citation type="submission" date="2021-01" db="EMBL/GenBank/DDBJ databases">
        <title>Whole genome shotgun sequence of Actinoplanes lobatus NBRC 12513.</title>
        <authorList>
            <person name="Komaki H."/>
            <person name="Tamura T."/>
        </authorList>
    </citation>
    <scope>NUCLEOTIDE SEQUENCE [LARGE SCALE GENOMIC DNA]</scope>
    <source>
        <strain evidence="3 6">NBRC 12513</strain>
    </source>
</reference>
<protein>
    <submittedName>
        <fullName evidence="4">NAD(P)-dependent dehydrogenase (Short-subunit alcohol dehydrogenase family)</fullName>
    </submittedName>
    <submittedName>
        <fullName evidence="3">Oxidoreductase</fullName>
    </submittedName>
</protein>
<sequence>MTDLTGKVALISGTGRGVGRAAAREFAARGARVFGADLDAAANAETERLVREAGGMMRSLAPVDLGEQTGADAWVAAAVEAFGGVDILYNNASALRHGPVDTMPLDDWFFTIRNELHLVFHCTRAAWPRLVERGGGVILNVASVAAKRGVAFVPMAPHGAAKGGVLAFTKHLAAQGADVGIRANTISPGMIRTPETAQFVDDPDGPVPGLLAMTPSRRVGEPSDVAKLAAFLASDDATFINGADIAIDGGVSAMGG</sequence>
<dbReference type="CDD" id="cd05233">
    <property type="entry name" value="SDR_c"/>
    <property type="match status" value="1"/>
</dbReference>